<dbReference type="PROSITE" id="PS50896">
    <property type="entry name" value="LISH"/>
    <property type="match status" value="1"/>
</dbReference>
<reference evidence="2" key="1">
    <citation type="submission" date="2020-03" db="EMBL/GenBank/DDBJ databases">
        <title>Castanea mollissima Vanexum genome sequencing.</title>
        <authorList>
            <person name="Staton M."/>
        </authorList>
    </citation>
    <scope>NUCLEOTIDE SEQUENCE</scope>
    <source>
        <tissue evidence="2">Leaf</tissue>
    </source>
</reference>
<dbReference type="Proteomes" id="UP000737018">
    <property type="component" value="Unassembled WGS sequence"/>
</dbReference>
<accession>A0A8J4VFY5</accession>
<evidence type="ECO:0000256" key="1">
    <source>
        <dbReference type="RuleBase" id="RU365073"/>
    </source>
</evidence>
<dbReference type="GO" id="GO:0015031">
    <property type="term" value="P:protein transport"/>
    <property type="evidence" value="ECO:0007669"/>
    <property type="project" value="UniProtKB-KW"/>
</dbReference>
<comment type="similarity">
    <text evidence="1">Belongs to the nucleoporin Nup85 family.</text>
</comment>
<keyword evidence="1" id="KW-0539">Nucleus</keyword>
<dbReference type="PANTHER" id="PTHR12170:SF2">
    <property type="entry name" value="E3 UBIQUITIN-PROTEIN TRANSFERASE MAEA"/>
    <property type="match status" value="1"/>
</dbReference>
<keyword evidence="1" id="KW-0811">Translocation</keyword>
<dbReference type="GO" id="GO:0034657">
    <property type="term" value="C:GID complex"/>
    <property type="evidence" value="ECO:0007669"/>
    <property type="project" value="TreeGrafter"/>
</dbReference>
<comment type="function">
    <text evidence="1">Functions as a component of the nuclear pore complex (NPC).</text>
</comment>
<dbReference type="GO" id="GO:0004842">
    <property type="term" value="F:ubiquitin-protein transferase activity"/>
    <property type="evidence" value="ECO:0007669"/>
    <property type="project" value="InterPro"/>
</dbReference>
<organism evidence="2 3">
    <name type="scientific">Castanea mollissima</name>
    <name type="common">Chinese chestnut</name>
    <dbReference type="NCBI Taxonomy" id="60419"/>
    <lineage>
        <taxon>Eukaryota</taxon>
        <taxon>Viridiplantae</taxon>
        <taxon>Streptophyta</taxon>
        <taxon>Embryophyta</taxon>
        <taxon>Tracheophyta</taxon>
        <taxon>Spermatophyta</taxon>
        <taxon>Magnoliopsida</taxon>
        <taxon>eudicotyledons</taxon>
        <taxon>Gunneridae</taxon>
        <taxon>Pentapetalae</taxon>
        <taxon>rosids</taxon>
        <taxon>fabids</taxon>
        <taxon>Fagales</taxon>
        <taxon>Fagaceae</taxon>
        <taxon>Castanea</taxon>
    </lineage>
</organism>
<dbReference type="InterPro" id="IPR006594">
    <property type="entry name" value="LisH"/>
</dbReference>
<dbReference type="GO" id="GO:0005737">
    <property type="term" value="C:cytoplasm"/>
    <property type="evidence" value="ECO:0007669"/>
    <property type="project" value="TreeGrafter"/>
</dbReference>
<dbReference type="InterPro" id="IPR011502">
    <property type="entry name" value="Nucleoporin_Nup85"/>
</dbReference>
<keyword evidence="1" id="KW-0472">Membrane</keyword>
<keyword evidence="3" id="KW-1185">Reference proteome</keyword>
<dbReference type="GO" id="GO:0043161">
    <property type="term" value="P:proteasome-mediated ubiquitin-dependent protein catabolic process"/>
    <property type="evidence" value="ECO:0007669"/>
    <property type="project" value="InterPro"/>
</dbReference>
<comment type="subcellular location">
    <subcellularLocation>
        <location evidence="1">Nucleus</location>
        <location evidence="1">Nuclear pore complex</location>
    </subcellularLocation>
</comment>
<keyword evidence="1" id="KW-0906">Nuclear pore complex</keyword>
<dbReference type="Pfam" id="PF07575">
    <property type="entry name" value="Nucleopor_Nup85"/>
    <property type="match status" value="1"/>
</dbReference>
<dbReference type="EMBL" id="JRKL02003719">
    <property type="protein sequence ID" value="KAF3954385.1"/>
    <property type="molecule type" value="Genomic_DNA"/>
</dbReference>
<evidence type="ECO:0000313" key="3">
    <source>
        <dbReference type="Proteomes" id="UP000737018"/>
    </source>
</evidence>
<dbReference type="InterPro" id="IPR045098">
    <property type="entry name" value="Fyv10_fam"/>
</dbReference>
<dbReference type="GO" id="GO:0031965">
    <property type="term" value="C:nuclear membrane"/>
    <property type="evidence" value="ECO:0007669"/>
    <property type="project" value="UniProtKB-UniRule"/>
</dbReference>
<keyword evidence="1" id="KW-0813">Transport</keyword>
<gene>
    <name evidence="2" type="ORF">CMV_020258</name>
</gene>
<dbReference type="PANTHER" id="PTHR12170">
    <property type="entry name" value="MACROPHAGE ERYTHROBLAST ATTACHER-RELATED"/>
    <property type="match status" value="1"/>
</dbReference>
<comment type="caution">
    <text evidence="2">The sequence shown here is derived from an EMBL/GenBank/DDBJ whole genome shotgun (WGS) entry which is preliminary data.</text>
</comment>
<dbReference type="GO" id="GO:0051028">
    <property type="term" value="P:mRNA transport"/>
    <property type="evidence" value="ECO:0007669"/>
    <property type="project" value="UniProtKB-KW"/>
</dbReference>
<comment type="subunit">
    <text evidence="1">Component of the nuclear pore complex (NPC).</text>
</comment>
<name>A0A8J4VFY5_9ROSI</name>
<dbReference type="OrthoDB" id="1933455at2759"/>
<protein>
    <recommendedName>
        <fullName evidence="1">Nuclear pore complex protein Nup85</fullName>
    </recommendedName>
</protein>
<dbReference type="GO" id="GO:0005643">
    <property type="term" value="C:nuclear pore"/>
    <property type="evidence" value="ECO:0007669"/>
    <property type="project" value="UniProtKB-SubCell"/>
</dbReference>
<keyword evidence="1" id="KW-0509">mRNA transport</keyword>
<proteinExistence type="inferred from homology"/>
<sequence length="279" mass="31733">METEVMNKVEPVTTPAIFEPPLAPPLSKLAHLTESLKLEHQFLRVPFEHYKKTIRANHRVIEKEVSAVIFGVFDAIDSDGSKDDAINRLTSLVSRLQGLKRKLEEGSRVENLQAQRCRARLNHLESADVENLADWNNMRLKRILVDYMLRMSYYDTAVKLAESSNIMDLVDIDVFQEAKKVIDALENKEVVPTLAWCGDNRSRLKKSKIAPIYLASCIKQGMGLPEILLRKQPVQNNQVLLKIIEICRLYELDSVSSNIMKVSIMMNSASKEKTLGRIS</sequence>
<dbReference type="AlphaFoldDB" id="A0A8J4VFY5"/>
<evidence type="ECO:0000313" key="2">
    <source>
        <dbReference type="EMBL" id="KAF3954385.1"/>
    </source>
</evidence>
<keyword evidence="1" id="KW-0653">Protein transport</keyword>